<dbReference type="GO" id="GO:0016301">
    <property type="term" value="F:kinase activity"/>
    <property type="evidence" value="ECO:0007669"/>
    <property type="project" value="UniProtKB-KW"/>
</dbReference>
<comment type="caution">
    <text evidence="1">The sequence shown here is derived from an EMBL/GenBank/DDBJ whole genome shotgun (WGS) entry which is preliminary data.</text>
</comment>
<protein>
    <submittedName>
        <fullName evidence="1">Protein kinase</fullName>
    </submittedName>
</protein>
<keyword evidence="1" id="KW-0808">Transferase</keyword>
<dbReference type="VEuPathDB" id="FungiDB:I7I52_04198"/>
<dbReference type="EMBL" id="JAEVHI010000001">
    <property type="protein sequence ID" value="KAG5305514.1"/>
    <property type="molecule type" value="Genomic_DNA"/>
</dbReference>
<proteinExistence type="predicted"/>
<evidence type="ECO:0000313" key="2">
    <source>
        <dbReference type="Proteomes" id="UP000670092"/>
    </source>
</evidence>
<reference evidence="1 2" key="1">
    <citation type="submission" date="2021-01" db="EMBL/GenBank/DDBJ databases">
        <title>Chromosome-level genome assembly of a human fungal pathogen reveals clustering of transcriptionally co-regulated genes.</title>
        <authorList>
            <person name="Voorhies M."/>
            <person name="Cohen S."/>
            <person name="Shea T.P."/>
            <person name="Petrus S."/>
            <person name="Munoz J.F."/>
            <person name="Poplawski S."/>
            <person name="Goldman W.E."/>
            <person name="Michael T."/>
            <person name="Cuomo C.A."/>
            <person name="Sil A."/>
            <person name="Beyhan S."/>
        </authorList>
    </citation>
    <scope>NUCLEOTIDE SEQUENCE [LARGE SCALE GENOMIC DNA]</scope>
    <source>
        <strain evidence="1 2">G184AR</strain>
    </source>
</reference>
<keyword evidence="1" id="KW-0418">Kinase</keyword>
<evidence type="ECO:0000313" key="1">
    <source>
        <dbReference type="EMBL" id="KAG5305514.1"/>
    </source>
</evidence>
<name>A0A8H7Z7H5_AJECA</name>
<dbReference type="Gene3D" id="1.10.510.10">
    <property type="entry name" value="Transferase(Phosphotransferase) domain 1"/>
    <property type="match status" value="1"/>
</dbReference>
<accession>A0A8H7Z7H5</accession>
<sequence>MFEVSEPDGRPSCLVHRRMHLNSMEFMRKTPSKRLNKTLLKLVLQYPLTALDFLHTEADIAHTGMSCTYMYV</sequence>
<dbReference type="Proteomes" id="UP000670092">
    <property type="component" value="Unassembled WGS sequence"/>
</dbReference>
<dbReference type="OrthoDB" id="5979581at2759"/>
<gene>
    <name evidence="1" type="ORF">I7I52_04198</name>
</gene>
<dbReference type="AlphaFoldDB" id="A0A8H7Z7H5"/>
<organism evidence="1 2">
    <name type="scientific">Ajellomyces capsulatus</name>
    <name type="common">Darling's disease fungus</name>
    <name type="synonym">Histoplasma capsulatum</name>
    <dbReference type="NCBI Taxonomy" id="5037"/>
    <lineage>
        <taxon>Eukaryota</taxon>
        <taxon>Fungi</taxon>
        <taxon>Dikarya</taxon>
        <taxon>Ascomycota</taxon>
        <taxon>Pezizomycotina</taxon>
        <taxon>Eurotiomycetes</taxon>
        <taxon>Eurotiomycetidae</taxon>
        <taxon>Onygenales</taxon>
        <taxon>Ajellomycetaceae</taxon>
        <taxon>Histoplasma</taxon>
    </lineage>
</organism>
<dbReference type="Gene3D" id="3.30.200.20">
    <property type="entry name" value="Phosphorylase Kinase, domain 1"/>
    <property type="match status" value="1"/>
</dbReference>